<proteinExistence type="predicted"/>
<protein>
    <recommendedName>
        <fullName evidence="1">THUMP-like domain-containing protein</fullName>
    </recommendedName>
</protein>
<evidence type="ECO:0000313" key="3">
    <source>
        <dbReference type="Proteomes" id="UP000675163"/>
    </source>
</evidence>
<accession>A0A940PQ94</accession>
<dbReference type="SUPFAM" id="SSF53335">
    <property type="entry name" value="S-adenosyl-L-methionine-dependent methyltransferases"/>
    <property type="match status" value="1"/>
</dbReference>
<dbReference type="AlphaFoldDB" id="A0A940PQ94"/>
<comment type="caution">
    <text evidence="2">The sequence shown here is derived from an EMBL/GenBank/DDBJ whole genome shotgun (WGS) entry which is preliminary data.</text>
</comment>
<keyword evidence="3" id="KW-1185">Reference proteome</keyword>
<dbReference type="InterPro" id="IPR041497">
    <property type="entry name" value="Thump-like"/>
</dbReference>
<sequence length="414" mass="44357">MIDPLDPPALAAPGWEELLTEPGLALLTEVSERLAEPGVTAGQLNTQLRKREVDPALIAAALTQAELRMKARSKFGELADALLFTQAGLEQATRARVARTHAERFVRAGCRSVADLGCGIGAESLALLAAGVTPHAVELDPYTATLATHNLATLGRKLGRPVPAAVRADAESFDLAGIDGAFLDPARRTAGHRDTRRVASPDDYSPSLAFAFAVAQRMPTGVKLGPGLDRDLIPADAEAQWISVDGQVVETGLWFGAAARDGIRRAALVMRGESEAHELTAAADAEDAEVRELGEYLYEPDGAVIRARLIGDLGRSLDAGMLSDRIAYLTSDTLTKTPFAQAFRVLDELPSKEKELRRALAERNIGTLEIKKRGVDIDPASLRKRLKLKGKQSATVFLTRDARGGHIALLAERC</sequence>
<organism evidence="2 3">
    <name type="scientific">Leucobacter exalbidus</name>
    <dbReference type="NCBI Taxonomy" id="662960"/>
    <lineage>
        <taxon>Bacteria</taxon>
        <taxon>Bacillati</taxon>
        <taxon>Actinomycetota</taxon>
        <taxon>Actinomycetes</taxon>
        <taxon>Micrococcales</taxon>
        <taxon>Microbacteriaceae</taxon>
        <taxon>Leucobacter</taxon>
    </lineage>
</organism>
<evidence type="ECO:0000313" key="2">
    <source>
        <dbReference type="EMBL" id="MBP1327338.1"/>
    </source>
</evidence>
<reference evidence="2" key="1">
    <citation type="submission" date="2021-02" db="EMBL/GenBank/DDBJ databases">
        <title>Sequencing the genomes of 1000 actinobacteria strains.</title>
        <authorList>
            <person name="Klenk H.-P."/>
        </authorList>
    </citation>
    <scope>NUCLEOTIDE SEQUENCE</scope>
    <source>
        <strain evidence="2">DSM 22850</strain>
    </source>
</reference>
<dbReference type="Gene3D" id="3.40.50.150">
    <property type="entry name" value="Vaccinia Virus protein VP39"/>
    <property type="match status" value="1"/>
</dbReference>
<dbReference type="Pfam" id="PF18096">
    <property type="entry name" value="Thump_like"/>
    <property type="match status" value="1"/>
</dbReference>
<dbReference type="Proteomes" id="UP000675163">
    <property type="component" value="Unassembled WGS sequence"/>
</dbReference>
<evidence type="ECO:0000259" key="1">
    <source>
        <dbReference type="Pfam" id="PF18096"/>
    </source>
</evidence>
<dbReference type="RefSeq" id="WP_209706106.1">
    <property type="nucleotide sequence ID" value="NZ_JAFIDA010000001.1"/>
</dbReference>
<dbReference type="EMBL" id="JAFIDA010000001">
    <property type="protein sequence ID" value="MBP1327338.1"/>
    <property type="molecule type" value="Genomic_DNA"/>
</dbReference>
<feature type="domain" description="THUMP-like" evidence="1">
    <location>
        <begin position="340"/>
        <end position="413"/>
    </location>
</feature>
<gene>
    <name evidence="2" type="ORF">JOF28_002570</name>
</gene>
<name>A0A940PQ94_9MICO</name>
<dbReference type="InterPro" id="IPR029063">
    <property type="entry name" value="SAM-dependent_MTases_sf"/>
</dbReference>